<gene>
    <name evidence="1" type="ORF">LCI18_015044</name>
</gene>
<keyword evidence="2" id="KW-1185">Reference proteome</keyword>
<accession>A0ACD3ZRV9</accession>
<protein>
    <submittedName>
        <fullName evidence="1">Uncharacterized protein</fullName>
    </submittedName>
</protein>
<dbReference type="Proteomes" id="UP000830768">
    <property type="component" value="Chromosome 13"/>
</dbReference>
<name>A0ACD3ZRV9_FUSSC</name>
<evidence type="ECO:0000313" key="2">
    <source>
        <dbReference type="Proteomes" id="UP000830768"/>
    </source>
</evidence>
<evidence type="ECO:0000313" key="1">
    <source>
        <dbReference type="EMBL" id="UPL04110.1"/>
    </source>
</evidence>
<sequence length="434" mass="46747">MSCDTNQAAIAFCLSALDPDTLSPLAQWSAPNRTTISNYWQIIDGKIIMPTLEGFIIEVEIIGTGSKAAFRRIREIDVSDVMTAGSILATAGYTDDGNLWFTGTPAPLVGLLGTNTSTIGYVGPDDAVYSIALDNEVIENGTAVNGKTIYISTRPSGSEDHPDAAGHFYAFQADKKGGVKISHREEYSAGSGIKPGGLARGSGATPGLLGQKYVAIMDNADERINLVVYLQADHVAENETSFVCSIPLFKPNASGNEASLTTHFDGKTYSAMITNCYNSPTFLDGGNDINGRQNDLSVAAPGVARIEVTEDGDCSLAWELPVRATMTTLSTSNGLLCAYTQDNDLAKEGLYVWYIAAFDYTAGKEVWRSRVGAGGVFHPWVSHIQLGPGMGTDDWFLSEEPVPVNQRAFFRAAFSELERKDPKDSLSWYRIDGE</sequence>
<dbReference type="EMBL" id="CP090041">
    <property type="protein sequence ID" value="UPL04110.1"/>
    <property type="molecule type" value="Genomic_DNA"/>
</dbReference>
<proteinExistence type="predicted"/>
<reference evidence="1" key="1">
    <citation type="submission" date="2021-11" db="EMBL/GenBank/DDBJ databases">
        <title>Fusarium solani-melongenae Genome sequencing and assembly.</title>
        <authorList>
            <person name="Xie S."/>
            <person name="Huang L."/>
            <person name="Zhang X."/>
        </authorList>
    </citation>
    <scope>NUCLEOTIDE SEQUENCE</scope>
    <source>
        <strain evidence="1">CRI 24-3</strain>
    </source>
</reference>
<organism evidence="1 2">
    <name type="scientific">Fusarium solani subsp. cucurbitae</name>
    <name type="common">Neocosmosporum cucurbitae</name>
    <dbReference type="NCBI Taxonomy" id="2747967"/>
    <lineage>
        <taxon>Eukaryota</taxon>
        <taxon>Fungi</taxon>
        <taxon>Dikarya</taxon>
        <taxon>Ascomycota</taxon>
        <taxon>Pezizomycotina</taxon>
        <taxon>Sordariomycetes</taxon>
        <taxon>Hypocreomycetidae</taxon>
        <taxon>Hypocreales</taxon>
        <taxon>Nectriaceae</taxon>
        <taxon>Fusarium</taxon>
        <taxon>Fusarium solani species complex</taxon>
    </lineage>
</organism>